<comment type="caution">
    <text evidence="2">The sequence shown here is derived from an EMBL/GenBank/DDBJ whole genome shotgun (WGS) entry which is preliminary data.</text>
</comment>
<evidence type="ECO:0000259" key="1">
    <source>
        <dbReference type="Pfam" id="PF24758"/>
    </source>
</evidence>
<accession>A0A835BK96</accession>
<dbReference type="Pfam" id="PF24758">
    <property type="entry name" value="LRR_At5g56370"/>
    <property type="match status" value="1"/>
</dbReference>
<dbReference type="SUPFAM" id="SSF81383">
    <property type="entry name" value="F-box domain"/>
    <property type="match status" value="1"/>
</dbReference>
<protein>
    <recommendedName>
        <fullName evidence="1">F-box/LRR-repeat protein 15/At3g58940/PEG3-like LRR domain-containing protein</fullName>
    </recommendedName>
</protein>
<gene>
    <name evidence="2" type="ORF">HU200_034408</name>
</gene>
<name>A0A835BK96_9POAL</name>
<evidence type="ECO:0000313" key="2">
    <source>
        <dbReference type="EMBL" id="KAF8700465.1"/>
    </source>
</evidence>
<organism evidence="2 3">
    <name type="scientific">Digitaria exilis</name>
    <dbReference type="NCBI Taxonomy" id="1010633"/>
    <lineage>
        <taxon>Eukaryota</taxon>
        <taxon>Viridiplantae</taxon>
        <taxon>Streptophyta</taxon>
        <taxon>Embryophyta</taxon>
        <taxon>Tracheophyta</taxon>
        <taxon>Spermatophyta</taxon>
        <taxon>Magnoliopsida</taxon>
        <taxon>Liliopsida</taxon>
        <taxon>Poales</taxon>
        <taxon>Poaceae</taxon>
        <taxon>PACMAD clade</taxon>
        <taxon>Panicoideae</taxon>
        <taxon>Panicodae</taxon>
        <taxon>Paniceae</taxon>
        <taxon>Anthephorinae</taxon>
        <taxon>Digitaria</taxon>
    </lineage>
</organism>
<sequence length="477" mass="53036">MAEGQADIAGACPGGGGGVDRISGLPDHLLHSILLLIPGGTAADAARTSVLSRRWRHVWAHLPELALRYREASYARAHRHVDAALAAYAAPTVRRLEITVPYGSPHLTAGRLSSWLRFAALRLAGGGALRLSAPHDVPDGDTEELLLPVWETVTSISLDFLFSSRTLRFRLLPGGAAAFTALAFLKIRNARVGGRELEHVLSSRCPGLTELVLERVSLREGDDDVVLSIRSASLQRLQMDSGDFAGLLRVATPELQVLTLHCIHGDAYIAAPKLSELYWGEPFYDPSRHRFAETTARHLRRMMVATGSPTMALMERFDIVGELDMTLYVRQGVHRYEKLLEETSRLARCEVLVLKFAVVKHDFKPIMVHLLQQCAGIRKLVVEFTFKMGDRPCKLWGCPCGRIENRKTNRVVLRSLERVEVKGGGEAEHEAELVRMLCKCHATFKKKVSISVRTTYTLRQISRIVPPNDKYEVTSCE</sequence>
<dbReference type="EMBL" id="JACEFO010001827">
    <property type="protein sequence ID" value="KAF8700465.1"/>
    <property type="molecule type" value="Genomic_DNA"/>
</dbReference>
<dbReference type="InterPro" id="IPR036047">
    <property type="entry name" value="F-box-like_dom_sf"/>
</dbReference>
<reference evidence="2" key="1">
    <citation type="submission" date="2020-07" db="EMBL/GenBank/DDBJ databases">
        <title>Genome sequence and genetic diversity analysis of an under-domesticated orphan crop, white fonio (Digitaria exilis).</title>
        <authorList>
            <person name="Bennetzen J.L."/>
            <person name="Chen S."/>
            <person name="Ma X."/>
            <person name="Wang X."/>
            <person name="Yssel A.E.J."/>
            <person name="Chaluvadi S.R."/>
            <person name="Johnson M."/>
            <person name="Gangashetty P."/>
            <person name="Hamidou F."/>
            <person name="Sanogo M.D."/>
            <person name="Zwaenepoel A."/>
            <person name="Wallace J."/>
            <person name="Van De Peer Y."/>
            <person name="Van Deynze A."/>
        </authorList>
    </citation>
    <scope>NUCLEOTIDE SEQUENCE</scope>
    <source>
        <tissue evidence="2">Leaves</tissue>
    </source>
</reference>
<dbReference type="InterPro" id="IPR055411">
    <property type="entry name" value="LRR_FXL15/At3g58940/PEG3-like"/>
</dbReference>
<evidence type="ECO:0000313" key="3">
    <source>
        <dbReference type="Proteomes" id="UP000636709"/>
    </source>
</evidence>
<dbReference type="Proteomes" id="UP000636709">
    <property type="component" value="Unassembled WGS sequence"/>
</dbReference>
<proteinExistence type="predicted"/>
<dbReference type="PANTHER" id="PTHR34709">
    <property type="entry name" value="OS10G0396666 PROTEIN"/>
    <property type="match status" value="1"/>
</dbReference>
<dbReference type="InterPro" id="IPR055312">
    <property type="entry name" value="FBL15-like"/>
</dbReference>
<dbReference type="PANTHER" id="PTHR34709:SF72">
    <property type="entry name" value="OS07G0130000 PROTEIN"/>
    <property type="match status" value="1"/>
</dbReference>
<feature type="domain" description="F-box/LRR-repeat protein 15/At3g58940/PEG3-like LRR" evidence="1">
    <location>
        <begin position="164"/>
        <end position="274"/>
    </location>
</feature>
<keyword evidence="3" id="KW-1185">Reference proteome</keyword>
<dbReference type="AlphaFoldDB" id="A0A835BK96"/>
<dbReference type="OrthoDB" id="692677at2759"/>